<reference evidence="1" key="1">
    <citation type="journal article" date="2020" name="mSystems">
        <title>Genome- and Community-Level Interaction Insights into Carbon Utilization and Element Cycling Functions of Hydrothermarchaeota in Hydrothermal Sediment.</title>
        <authorList>
            <person name="Zhou Z."/>
            <person name="Liu Y."/>
            <person name="Xu W."/>
            <person name="Pan J."/>
            <person name="Luo Z.H."/>
            <person name="Li M."/>
        </authorList>
    </citation>
    <scope>NUCLEOTIDE SEQUENCE [LARGE SCALE GENOMIC DNA]</scope>
    <source>
        <strain evidence="1">SpSt-1065</strain>
    </source>
</reference>
<dbReference type="AlphaFoldDB" id="A0A7C5RUM7"/>
<proteinExistence type="predicted"/>
<dbReference type="EMBL" id="DRWX01000230">
    <property type="protein sequence ID" value="HHM96522.1"/>
    <property type="molecule type" value="Genomic_DNA"/>
</dbReference>
<evidence type="ECO:0000313" key="1">
    <source>
        <dbReference type="EMBL" id="HHM96522.1"/>
    </source>
</evidence>
<protein>
    <submittedName>
        <fullName evidence="1">Uncharacterized protein</fullName>
    </submittedName>
</protein>
<name>A0A7C5RUM7_THERO</name>
<gene>
    <name evidence="1" type="ORF">ENM21_04840</name>
</gene>
<sequence length="131" mass="15212">MYHRGNDGAGWFWDSDSGLKAQFDGAGQPGRWDYYHMRFYAPPATDYYYNTSWGRYVLATTHIDVDEGWPSAQFGWSETAEEWFAARLRSRGYSVSEDAYWLANNDSWPSGRWASNHYYLNNGYATFVSIP</sequence>
<organism evidence="1">
    <name type="scientific">Thermomicrobium roseum</name>
    <dbReference type="NCBI Taxonomy" id="500"/>
    <lineage>
        <taxon>Bacteria</taxon>
        <taxon>Pseudomonadati</taxon>
        <taxon>Thermomicrobiota</taxon>
        <taxon>Thermomicrobia</taxon>
        <taxon>Thermomicrobiales</taxon>
        <taxon>Thermomicrobiaceae</taxon>
        <taxon>Thermomicrobium</taxon>
    </lineage>
</organism>
<comment type="caution">
    <text evidence="1">The sequence shown here is derived from an EMBL/GenBank/DDBJ whole genome shotgun (WGS) entry which is preliminary data.</text>
</comment>
<accession>A0A7C5RUM7</accession>